<sequence length="164" mass="18903">MKEASIKYIHEKREQFSNKVLLYALGITSVLIGLSVTLINFKAIMIAYFIGLLLISYLTYRTMDKIYAEKVSLKRKTVIENCFPIVSNVTIQQKELILLDIDYMFERLEGMREIARKDKEPLVSMNDIALIGNKLENNLKLTTIEVDGLNRMYSKGNHNPNNPK</sequence>
<protein>
    <submittedName>
        <fullName evidence="2">Uncharacterized protein</fullName>
    </submittedName>
</protein>
<keyword evidence="1" id="KW-0472">Membrane</keyword>
<reference evidence="2 3" key="1">
    <citation type="submission" date="2016-10" db="EMBL/GenBank/DDBJ databases">
        <title>Paenibacillus species isolates.</title>
        <authorList>
            <person name="Beno S.M."/>
        </authorList>
    </citation>
    <scope>NUCLEOTIDE SEQUENCE [LARGE SCALE GENOMIC DNA]</scope>
    <source>
        <strain evidence="2 3">FSL R5-0923</strain>
    </source>
</reference>
<evidence type="ECO:0000313" key="2">
    <source>
        <dbReference type="EMBL" id="OMD55301.1"/>
    </source>
</evidence>
<organism evidence="2 3">
    <name type="scientific">Paenibacillus odorifer</name>
    <dbReference type="NCBI Taxonomy" id="189426"/>
    <lineage>
        <taxon>Bacteria</taxon>
        <taxon>Bacillati</taxon>
        <taxon>Bacillota</taxon>
        <taxon>Bacilli</taxon>
        <taxon>Bacillales</taxon>
        <taxon>Paenibacillaceae</taxon>
        <taxon>Paenibacillus</taxon>
    </lineage>
</organism>
<evidence type="ECO:0000256" key="1">
    <source>
        <dbReference type="SAM" id="Phobius"/>
    </source>
</evidence>
<keyword evidence="1" id="KW-0812">Transmembrane</keyword>
<gene>
    <name evidence="2" type="ORF">BSK51_04405</name>
</gene>
<feature type="transmembrane region" description="Helical" evidence="1">
    <location>
        <begin position="20"/>
        <end position="37"/>
    </location>
</feature>
<dbReference type="Proteomes" id="UP000187313">
    <property type="component" value="Unassembled WGS sequence"/>
</dbReference>
<feature type="transmembrane region" description="Helical" evidence="1">
    <location>
        <begin position="43"/>
        <end position="60"/>
    </location>
</feature>
<name>A0ABX3HVB0_9BACL</name>
<accession>A0ABX3HVB0</accession>
<proteinExistence type="predicted"/>
<dbReference type="EMBL" id="MPTD01000002">
    <property type="protein sequence ID" value="OMD55301.1"/>
    <property type="molecule type" value="Genomic_DNA"/>
</dbReference>
<keyword evidence="1" id="KW-1133">Transmembrane helix</keyword>
<keyword evidence="3" id="KW-1185">Reference proteome</keyword>
<dbReference type="RefSeq" id="WP_076298342.1">
    <property type="nucleotide sequence ID" value="NZ_MPTD01000002.1"/>
</dbReference>
<comment type="caution">
    <text evidence="2">The sequence shown here is derived from an EMBL/GenBank/DDBJ whole genome shotgun (WGS) entry which is preliminary data.</text>
</comment>
<evidence type="ECO:0000313" key="3">
    <source>
        <dbReference type="Proteomes" id="UP000187313"/>
    </source>
</evidence>